<organism evidence="1 2">
    <name type="scientific">Anguilla anguilla</name>
    <name type="common">European freshwater eel</name>
    <name type="synonym">Muraena anguilla</name>
    <dbReference type="NCBI Taxonomy" id="7936"/>
    <lineage>
        <taxon>Eukaryota</taxon>
        <taxon>Metazoa</taxon>
        <taxon>Chordata</taxon>
        <taxon>Craniata</taxon>
        <taxon>Vertebrata</taxon>
        <taxon>Euteleostomi</taxon>
        <taxon>Actinopterygii</taxon>
        <taxon>Neopterygii</taxon>
        <taxon>Teleostei</taxon>
        <taxon>Anguilliformes</taxon>
        <taxon>Anguillidae</taxon>
        <taxon>Anguilla</taxon>
    </lineage>
</organism>
<dbReference type="Proteomes" id="UP001044222">
    <property type="component" value="Unassembled WGS sequence"/>
</dbReference>
<name>A0A9D3MTB2_ANGAN</name>
<comment type="caution">
    <text evidence="1">The sequence shown here is derived from an EMBL/GenBank/DDBJ whole genome shotgun (WGS) entry which is preliminary data.</text>
</comment>
<dbReference type="AlphaFoldDB" id="A0A9D3MTB2"/>
<proteinExistence type="predicted"/>
<accession>A0A9D3MTB2</accession>
<sequence>MFGEMRPGGYYLCLPGQEERSLLERLLRYDLRKFGKLVSLVLKAWPLDTSEGYLEGEEAVLEHLLTWSIAKNVFQLQGAFELWVEPETRPRGC</sequence>
<protein>
    <submittedName>
        <fullName evidence="1">Uncharacterized protein</fullName>
    </submittedName>
</protein>
<evidence type="ECO:0000313" key="1">
    <source>
        <dbReference type="EMBL" id="KAG5853536.1"/>
    </source>
</evidence>
<gene>
    <name evidence="1" type="ORF">ANANG_G00027020</name>
</gene>
<reference evidence="1" key="1">
    <citation type="submission" date="2021-01" db="EMBL/GenBank/DDBJ databases">
        <title>A chromosome-scale assembly of European eel, Anguilla anguilla.</title>
        <authorList>
            <person name="Henkel C."/>
            <person name="Jong-Raadsen S.A."/>
            <person name="Dufour S."/>
            <person name="Weltzien F.-A."/>
            <person name="Palstra A.P."/>
            <person name="Pelster B."/>
            <person name="Spaink H.P."/>
            <person name="Van Den Thillart G.E."/>
            <person name="Jansen H."/>
            <person name="Zahm M."/>
            <person name="Klopp C."/>
            <person name="Cedric C."/>
            <person name="Louis A."/>
            <person name="Berthelot C."/>
            <person name="Parey E."/>
            <person name="Roest Crollius H."/>
            <person name="Montfort J."/>
            <person name="Robinson-Rechavi M."/>
            <person name="Bucao C."/>
            <person name="Bouchez O."/>
            <person name="Gislard M."/>
            <person name="Lluch J."/>
            <person name="Milhes M."/>
            <person name="Lampietro C."/>
            <person name="Lopez Roques C."/>
            <person name="Donnadieu C."/>
            <person name="Braasch I."/>
            <person name="Desvignes T."/>
            <person name="Postlethwait J."/>
            <person name="Bobe J."/>
            <person name="Guiguen Y."/>
            <person name="Dirks R."/>
        </authorList>
    </citation>
    <scope>NUCLEOTIDE SEQUENCE</scope>
    <source>
        <strain evidence="1">Tag_6206</strain>
        <tissue evidence="1">Liver</tissue>
    </source>
</reference>
<evidence type="ECO:0000313" key="2">
    <source>
        <dbReference type="Proteomes" id="UP001044222"/>
    </source>
</evidence>
<keyword evidence="2" id="KW-1185">Reference proteome</keyword>
<dbReference type="EMBL" id="JAFIRN010000002">
    <property type="protein sequence ID" value="KAG5853536.1"/>
    <property type="molecule type" value="Genomic_DNA"/>
</dbReference>